<dbReference type="InParanoid" id="A0A316WA21"/>
<proteinExistence type="predicted"/>
<organism evidence="2 3">
    <name type="scientific">Ceraceosorus guamensis</name>
    <dbReference type="NCBI Taxonomy" id="1522189"/>
    <lineage>
        <taxon>Eukaryota</taxon>
        <taxon>Fungi</taxon>
        <taxon>Dikarya</taxon>
        <taxon>Basidiomycota</taxon>
        <taxon>Ustilaginomycotina</taxon>
        <taxon>Exobasidiomycetes</taxon>
        <taxon>Ceraceosorales</taxon>
        <taxon>Ceraceosoraceae</taxon>
        <taxon>Ceraceosorus</taxon>
    </lineage>
</organism>
<accession>A0A316WA21</accession>
<keyword evidence="1" id="KW-0472">Membrane</keyword>
<dbReference type="RefSeq" id="XP_025373514.1">
    <property type="nucleotide sequence ID" value="XM_025517429.1"/>
</dbReference>
<dbReference type="EMBL" id="KZ819351">
    <property type="protein sequence ID" value="PWN46354.1"/>
    <property type="molecule type" value="Genomic_DNA"/>
</dbReference>
<feature type="transmembrane region" description="Helical" evidence="1">
    <location>
        <begin position="72"/>
        <end position="94"/>
    </location>
</feature>
<evidence type="ECO:0000313" key="3">
    <source>
        <dbReference type="Proteomes" id="UP000245783"/>
    </source>
</evidence>
<keyword evidence="3" id="KW-1185">Reference proteome</keyword>
<gene>
    <name evidence="2" type="ORF">IE81DRAFT_5346</name>
</gene>
<dbReference type="GeneID" id="37039299"/>
<name>A0A316WA21_9BASI</name>
<keyword evidence="1" id="KW-0812">Transmembrane</keyword>
<keyword evidence="1" id="KW-1133">Transmembrane helix</keyword>
<sequence>MQESMERVARSDATWTSQQAKKVSRLRLRNGGLLSSACRRGRCLLRASRSGGNVEDIVVFIELGRRDFDLHIYFHVLPIIIIILAKGLMASLAWRSSASMMQDPRNVRRRGKVSSKVGLRAHLLASASSSMEDGFSIDTVRVE</sequence>
<dbReference type="AlphaFoldDB" id="A0A316WA21"/>
<protein>
    <submittedName>
        <fullName evidence="2">Uncharacterized protein</fullName>
    </submittedName>
</protein>
<dbReference type="Proteomes" id="UP000245783">
    <property type="component" value="Unassembled WGS sequence"/>
</dbReference>
<reference evidence="2 3" key="1">
    <citation type="journal article" date="2018" name="Mol. Biol. Evol.">
        <title>Broad Genomic Sampling Reveals a Smut Pathogenic Ancestry of the Fungal Clade Ustilaginomycotina.</title>
        <authorList>
            <person name="Kijpornyongpan T."/>
            <person name="Mondo S.J."/>
            <person name="Barry K."/>
            <person name="Sandor L."/>
            <person name="Lee J."/>
            <person name="Lipzen A."/>
            <person name="Pangilinan J."/>
            <person name="LaButti K."/>
            <person name="Hainaut M."/>
            <person name="Henrissat B."/>
            <person name="Grigoriev I.V."/>
            <person name="Spatafora J.W."/>
            <person name="Aime M.C."/>
        </authorList>
    </citation>
    <scope>NUCLEOTIDE SEQUENCE [LARGE SCALE GENOMIC DNA]</scope>
    <source>
        <strain evidence="2 3">MCA 4658</strain>
    </source>
</reference>
<evidence type="ECO:0000256" key="1">
    <source>
        <dbReference type="SAM" id="Phobius"/>
    </source>
</evidence>
<evidence type="ECO:0000313" key="2">
    <source>
        <dbReference type="EMBL" id="PWN46354.1"/>
    </source>
</evidence>